<dbReference type="PROSITE" id="PS01162">
    <property type="entry name" value="QOR_ZETA_CRYSTAL"/>
    <property type="match status" value="2"/>
</dbReference>
<dbReference type="SUPFAM" id="SSF52151">
    <property type="entry name" value="FabD/lysophospholipase-like"/>
    <property type="match status" value="4"/>
</dbReference>
<keyword evidence="7" id="KW-0511">Multifunctional enzyme</keyword>
<dbReference type="InterPro" id="IPR020806">
    <property type="entry name" value="PKS_PP-bd"/>
</dbReference>
<dbReference type="PROSITE" id="PS52019">
    <property type="entry name" value="PKS_MFAS_DH"/>
    <property type="match status" value="3"/>
</dbReference>
<dbReference type="SMART" id="SM00827">
    <property type="entry name" value="PKS_AT"/>
    <property type="match status" value="4"/>
</dbReference>
<evidence type="ECO:0000256" key="5">
    <source>
        <dbReference type="ARBA" id="ARBA00022679"/>
    </source>
</evidence>
<dbReference type="PANTHER" id="PTHR43775">
    <property type="entry name" value="FATTY ACID SYNTHASE"/>
    <property type="match status" value="1"/>
</dbReference>
<dbReference type="PROSITE" id="PS00606">
    <property type="entry name" value="KS3_1"/>
    <property type="match status" value="4"/>
</dbReference>
<evidence type="ECO:0000256" key="8">
    <source>
        <dbReference type="ARBA" id="ARBA00023315"/>
    </source>
</evidence>
<dbReference type="InterPro" id="IPR055123">
    <property type="entry name" value="SpnB-like_Rossmann"/>
</dbReference>
<evidence type="ECO:0000256" key="3">
    <source>
        <dbReference type="ARBA" id="ARBA00022450"/>
    </source>
</evidence>
<dbReference type="Pfam" id="PF13602">
    <property type="entry name" value="ADH_zinc_N_2"/>
    <property type="match status" value="2"/>
</dbReference>
<dbReference type="SMART" id="SM00822">
    <property type="entry name" value="PKS_KR"/>
    <property type="match status" value="4"/>
</dbReference>
<keyword evidence="3" id="KW-0596">Phosphopantetheine</keyword>
<feature type="region of interest" description="N-terminal hotdog fold" evidence="9">
    <location>
        <begin position="2451"/>
        <end position="2575"/>
    </location>
</feature>
<feature type="domain" description="Carrier" evidence="11">
    <location>
        <begin position="1477"/>
        <end position="1552"/>
    </location>
</feature>
<accession>A0ABU2XCA1</accession>
<feature type="compositionally biased region" description="Acidic residues" evidence="10">
    <location>
        <begin position="459"/>
        <end position="470"/>
    </location>
</feature>
<feature type="active site" description="Proton acceptor; for dehydratase activity" evidence="9">
    <location>
        <position position="2483"/>
    </location>
</feature>
<dbReference type="InterPro" id="IPR018201">
    <property type="entry name" value="Ketoacyl_synth_AS"/>
</dbReference>
<evidence type="ECO:0000256" key="7">
    <source>
        <dbReference type="ARBA" id="ARBA00023268"/>
    </source>
</evidence>
<feature type="domain" description="Ketosynthase family 3 (KS3)" evidence="12">
    <location>
        <begin position="3642"/>
        <end position="4067"/>
    </location>
</feature>
<dbReference type="CDD" id="cd00833">
    <property type="entry name" value="PKS"/>
    <property type="match status" value="4"/>
</dbReference>
<feature type="region of interest" description="C-terminal hotdog fold" evidence="9">
    <location>
        <begin position="2590"/>
        <end position="2726"/>
    </location>
</feature>
<dbReference type="Pfam" id="PF02801">
    <property type="entry name" value="Ketoacyl-synt_C"/>
    <property type="match status" value="4"/>
</dbReference>
<dbReference type="Pfam" id="PF18369">
    <property type="entry name" value="PKS_DE"/>
    <property type="match status" value="1"/>
</dbReference>
<feature type="domain" description="PKS/mFAS DH" evidence="13">
    <location>
        <begin position="2451"/>
        <end position="2726"/>
    </location>
</feature>
<keyword evidence="8" id="KW-0012">Acyltransferase</keyword>
<dbReference type="InterPro" id="IPR020841">
    <property type="entry name" value="PKS_Beta-ketoAc_synthase_dom"/>
</dbReference>
<evidence type="ECO:0000256" key="6">
    <source>
        <dbReference type="ARBA" id="ARBA00023194"/>
    </source>
</evidence>
<gene>
    <name evidence="14" type="ORF">RND15_12590</name>
</gene>
<dbReference type="InterPro" id="IPR014030">
    <property type="entry name" value="Ketoacyl_synth_N"/>
</dbReference>
<dbReference type="SMART" id="SM00829">
    <property type="entry name" value="PKS_ER"/>
    <property type="match status" value="2"/>
</dbReference>
<feature type="domain" description="Ketosynthase family 3 (KS3)" evidence="12">
    <location>
        <begin position="1571"/>
        <end position="1992"/>
    </location>
</feature>
<dbReference type="InterPro" id="IPR006162">
    <property type="entry name" value="Ppantetheine_attach_site"/>
</dbReference>
<protein>
    <submittedName>
        <fullName evidence="14">SDR family NAD(P)-dependent oxidoreductase</fullName>
    </submittedName>
</protein>
<dbReference type="InterPro" id="IPR049552">
    <property type="entry name" value="PKS_DH_N"/>
</dbReference>
<dbReference type="InterPro" id="IPR016035">
    <property type="entry name" value="Acyl_Trfase/lysoPLipase"/>
</dbReference>
<dbReference type="Pfam" id="PF00109">
    <property type="entry name" value="ketoacyl-synt"/>
    <property type="match status" value="4"/>
</dbReference>
<dbReference type="InterPro" id="IPR041618">
    <property type="entry name" value="PKS_DE"/>
</dbReference>
<dbReference type="PROSITE" id="PS52004">
    <property type="entry name" value="KS3_2"/>
    <property type="match status" value="4"/>
</dbReference>
<keyword evidence="15" id="KW-1185">Reference proteome</keyword>
<dbReference type="Pfam" id="PF08659">
    <property type="entry name" value="KR"/>
    <property type="match status" value="4"/>
</dbReference>
<dbReference type="SUPFAM" id="SSF47336">
    <property type="entry name" value="ACP-like"/>
    <property type="match status" value="4"/>
</dbReference>
<reference evidence="14" key="1">
    <citation type="submission" date="2024-05" db="EMBL/GenBank/DDBJ databases">
        <title>30 novel species of actinomycetes from the DSMZ collection.</title>
        <authorList>
            <person name="Nouioui I."/>
        </authorList>
    </citation>
    <scope>NUCLEOTIDE SEQUENCE</scope>
    <source>
        <strain evidence="14">DSM 41529</strain>
    </source>
</reference>
<dbReference type="SMART" id="SM00823">
    <property type="entry name" value="PKS_PP"/>
    <property type="match status" value="4"/>
</dbReference>
<evidence type="ECO:0000313" key="14">
    <source>
        <dbReference type="EMBL" id="MDT0543549.1"/>
    </source>
</evidence>
<dbReference type="NCBIfam" id="NF045894">
    <property type="entry name" value="PKS_plus_SDR"/>
    <property type="match status" value="1"/>
</dbReference>
<feature type="domain" description="Ketosynthase family 3 (KS3)" evidence="12">
    <location>
        <begin position="34"/>
        <end position="457"/>
    </location>
</feature>
<dbReference type="SUPFAM" id="SSF51735">
    <property type="entry name" value="NAD(P)-binding Rossmann-fold domains"/>
    <property type="match status" value="10"/>
</dbReference>
<dbReference type="InterPro" id="IPR013968">
    <property type="entry name" value="PKS_KR"/>
</dbReference>
<dbReference type="InterPro" id="IPR049900">
    <property type="entry name" value="PKS_mFAS_DH"/>
</dbReference>
<dbReference type="Gene3D" id="1.10.1200.10">
    <property type="entry name" value="ACP-like"/>
    <property type="match status" value="4"/>
</dbReference>
<dbReference type="SUPFAM" id="SSF50129">
    <property type="entry name" value="GroES-like"/>
    <property type="match status" value="2"/>
</dbReference>
<feature type="domain" description="Carrier" evidence="11">
    <location>
        <begin position="5297"/>
        <end position="5372"/>
    </location>
</feature>
<keyword evidence="4" id="KW-0597">Phosphoprotein</keyword>
<dbReference type="InterPro" id="IPR015083">
    <property type="entry name" value="NorB/c/GfsB-D-like_docking"/>
</dbReference>
<evidence type="ECO:0000313" key="15">
    <source>
        <dbReference type="Proteomes" id="UP001180754"/>
    </source>
</evidence>
<organism evidence="14 15">
    <name type="scientific">Streptomyces lonegramiae</name>
    <dbReference type="NCBI Taxonomy" id="3075524"/>
    <lineage>
        <taxon>Bacteria</taxon>
        <taxon>Bacillati</taxon>
        <taxon>Actinomycetota</taxon>
        <taxon>Actinomycetes</taxon>
        <taxon>Kitasatosporales</taxon>
        <taxon>Streptomycetaceae</taxon>
        <taxon>Streptomyces</taxon>
    </lineage>
</organism>
<dbReference type="InterPro" id="IPR020843">
    <property type="entry name" value="ER"/>
</dbReference>
<dbReference type="SMART" id="SM00825">
    <property type="entry name" value="PKS_KS"/>
    <property type="match status" value="4"/>
</dbReference>
<dbReference type="SMART" id="SM00826">
    <property type="entry name" value="PKS_DH"/>
    <property type="match status" value="3"/>
</dbReference>
<dbReference type="Pfam" id="PF08240">
    <property type="entry name" value="ADH_N"/>
    <property type="match status" value="2"/>
</dbReference>
<dbReference type="PROSITE" id="PS00012">
    <property type="entry name" value="PHOSPHOPANTETHEINE"/>
    <property type="match status" value="4"/>
</dbReference>
<dbReference type="InterPro" id="IPR036736">
    <property type="entry name" value="ACP-like_sf"/>
</dbReference>
<keyword evidence="5" id="KW-0808">Transferase</keyword>
<dbReference type="SUPFAM" id="SSF53901">
    <property type="entry name" value="Thiolase-like"/>
    <property type="match status" value="4"/>
</dbReference>
<feature type="active site" description="Proton donor; for dehydratase activity" evidence="9">
    <location>
        <position position="4723"/>
    </location>
</feature>
<feature type="domain" description="Carrier" evidence="11">
    <location>
        <begin position="7352"/>
        <end position="7427"/>
    </location>
</feature>
<evidence type="ECO:0000259" key="12">
    <source>
        <dbReference type="PROSITE" id="PS52004"/>
    </source>
</evidence>
<feature type="region of interest" description="C-terminal hotdog fold" evidence="9">
    <location>
        <begin position="4663"/>
        <end position="4800"/>
    </location>
</feature>
<dbReference type="InterPro" id="IPR014031">
    <property type="entry name" value="Ketoacyl_synth_C"/>
</dbReference>
<dbReference type="InterPro" id="IPR016039">
    <property type="entry name" value="Thiolase-like"/>
</dbReference>
<feature type="region of interest" description="C-terminal hotdog fold" evidence="9">
    <location>
        <begin position="6431"/>
        <end position="6568"/>
    </location>
</feature>
<evidence type="ECO:0000259" key="11">
    <source>
        <dbReference type="PROSITE" id="PS50075"/>
    </source>
</evidence>
<feature type="active site" description="Proton acceptor; for dehydratase activity" evidence="9">
    <location>
        <position position="6327"/>
    </location>
</feature>
<feature type="region of interest" description="N-terminal hotdog fold" evidence="9">
    <location>
        <begin position="4527"/>
        <end position="4651"/>
    </location>
</feature>
<dbReference type="Gene3D" id="3.10.129.110">
    <property type="entry name" value="Polyketide synthase dehydratase"/>
    <property type="match status" value="3"/>
</dbReference>
<sequence length="7515" mass="784379">MATPSEKVVEALRASMKETERLRRQNQTLVAAATEPIAIVAMSCRFPGGVRSPEDLWELVADGRDAVSGFPADRGWDLDALAADDGRPGSSVTREGGFLDGIADFDPGFFGISPREALSMDPQQRLLLETSWEAVERAGIDPTRLRSSRTGVFVGMSGQDYSYLTVNSLTDLEGNVGTGMGAGAASGRLSYTLGLEGPAVTVDTACSSSLVALHFAAQALRTGECSLALVGGVTAMSTPGAFIEFSRQGGLAPDGRCKAFAESADGTGWAEGVGVLVVERLTDARRNGHRVLALVRGSAVNQDGASNGFTAPNGPSQQRVIRQALESAGLSAADVDAVEAHGTGTTLGDPIEAQALLATYGQDRERPLWLGSVKSNIGHTQAAAGMAGVIKMVMAMRHGLLPSSLHVDAPSSHVNWSAGAVELLTEAVAWPDGDRPRRAGVSSFGVSGTNAHTILEQAPPEDTEREDAEGGDAAAPGASAAPPAVVPWLLSGRTEPALRAQAARLLSHLERAPAAGAQDVAMSLATTRPGFEHRLAVLAHDAPGLRAALSAWLADERPAAALRGSVRADGGLAVLFSGQGSQRAGMGRELYGRFPAFTEALDEACAHLDGHLERPLRDVMFAEEGSAEARLLERTEWAQPALFAVEVALFRLLESWGLLPDQLAGHSVGEIAAAHVAGVFSLADACTLVAARARLMGELPQGGAMVSLRATVAEVTPHLGDEVSIAAVNGPGAVVVAGDETAVLEVAARFERDGRKTRRLRVSHAFHSPLMDPMLAEFGEVARALSYQAPLIPLVSLVTGEVATADLVCSPEYWVRHVREAVRFADGVAAMSAAGVTSFLEVGPDGALTALALESAPRAAVAVPVLRGDRGEEAALIEALTRSHLAGVGWDWAAFFAGTGARPVDLPTYAFQRERFWPEAATAEPAAAADPVDAEFWAAVEREDLGSLASSLDIEGAVLEPVVPALSSWRRQRRERTAVDGLRHRVTWKPLTGTDHGPLLGSWLVVVPRSRAADPWVSSVVAALGVTTVPLEVGDTDRAALAGRLREAVATGPVAGVVSLLALEEPAEARCPAVPAGVLLTTALLQALGDAGVDAPVWAVTRGAVAVGRSESVRGVAQAAVWGLGRVAALEFPGRWGGLVDLPEVVDGRAAARFTAVLAGLGGEDQVAVRASGVYGRRLVAAPAEPGAGWRPSGTVVITGGTGALGGHVARWLARGGAAHVVLASRSGDQAPGTAELRDELVESGVRVSIVACDVADRDQVAAMLAAIPADCPLTGVVHAAGVLDDGVLEGLSPERFEAVFRSKVASALVLDELTRELDLSAFVLFSSAAGALGNPGQANYAAANAVLDAIAERRRARGLAATSIAWGAWAGGGMAGEGRDAALSRRTGTFALEPGQAISALRGAAADRDPLLVVADIRRPEFLRVFGGVRPSPVLSDLPGYRELADAGAIGRPRAERSAPALLERLAGLPESERPTALLDLVRTEVAAVLRYSGADAIEADRAFKDLGFDSLTAVELRNQLAATTGLSLPATLVFDHPTPTVLAEFLLAEVAGRHDEVPAPAPVAVGTADDPIAIVGMSCRFPGGISSPEDLWRLVAAGRDAISDFPADRGWDLAALTGDGPGSSDTGRGGFLRDAAGFDADFFGISPREAMAMDPQQRLLLETAWEAFERAGIDPASVRSSRTGVFVGTNGQDYSDLVRASNSDTSGHTGTGIAASVASGRLSYTLGLEGPALTVDTACSASLVALHLAAGALRSGECSLALAGGVTVMSTPGGFVGFSGQNGLAPDGRCKAFADAADGTGWSEGVALLVVERLSDARRNGHEVLAVVRGSAVNQDGASNGLTAPNGPSQQRVIRQALADAGLSPSDVDAVEAHGTGTTLGDPIEAQALLATYGQDRERPLWLGSVKSNLGHTQAAAGVAGVIKTVMAMRHGVLPRTLHIDRPSSHVDWSAGAVELLTEPVEWSRADRPRRAGVSSFGISGTNAHVILEQGPDAALPDPSPTPPGVVPWPVSAKTEEALSAQLDRLREWAQEHPDLAPVDVGHSLATGRSVFEHRAVLLADGRGEAELVASGVAGPGGGLGVLFSGQGSQRAGMGRELYEAFPVFAEALDEVFAHLDLHLERPLREVMFAEAGSAEAESLDETGWTQPALFALEVALFRLVESWGVRPDYVAGHSVGEIAAAHVAGVFSLADACTLVAARARLMGELPPGGAMVSLQATEDEVTPYLGERVSIAAVNGPRSVVVSGDEAAVLELAGRFGREGRKTKRLAVSHAFHSPLMDPVLTDFHRVVAGLSFQDPAILVVSNLTGGLAEAGELTAPEYWVRHVRETVRFADGVGTLARAGATALVELGPDGVLSAMAHESVPDGTTVVPALGRARDERFAVVAALARLHVRGVRVDWPAFFAGAATGAGARRVPLPTYAFQHETFWPSPSARAADLTGAGLEPTEHPLLGAAMTVAGSDELVLTGTLSLTTHPWLADHLVGGQVSFSGTGFLELVIRAADQAGCDRVEELTLTSPLVLPERGAVRVQLWVGSRDDLGHRRLRFHSRPADGPGQEWTLHAEGVLTEAAEPAEEADFDTTAWPPHGATPMDLDGLYDAPEEAGPAYGPVFRGLRAVWRRDAEVFAEVALPEDVRDAETFGVHPALLDAALHATRFTGGDGDRDLLPYAWSGVSLHASGAATLRVRITGSGQDTVALTAVDVQGDPVISVSSLTLRPASDQPAEGAGRREAEDSLFRVAWVPQRLDTAAQSAPWALLGSDEWDLAAALESGGRTTVRTVSSLAELAELAEPGVSAGSAGPEDTTPPRVVAVEIAGGPDGGPAAVRELTHRALRLVQDWLAEGRLAGSRLLFLTRGAVADEDDQEVTDLAAAAVWGLVRSAQAEHPGRFLLVDLDDPARSAAALPALPALLDADEPQAVVRAGTVRVARLARLASADRLVPPAGTPWRLDTRAKGGLDGLTLAACPTALEPLTGREVRVAIRAAGVSFRDVRDALGTHPGEAGPFGSEAAGVVEAIGPEVTGLRPGDPVMGLLSGGFGPVGVADERLLTRVPDDWTWQTAASVPLAFLTAYHALVDLAGLRAGEKVLIHAGAGGVGMAAIQLARHLGADVFATASESKWDTLRSLGVAEDHLASSRTTEFAPRFADTTGGDGVDVVLNSLSGEFADASLCLLAPGGRFLELGRADLRDPQALPEVRHQQLDLESADPEHIQQTLVELVRLFGDGSLRPLPVRTWDVRRAREAFRYLSEGRHIGKVVLTTPRRWDAEGTVLITGGTGGLGAELARHLVTRRGARHLLLASRRGLAAPGAAELRDELAGHGADVTVAACDLSERAATAELLAAVPAAHPLTAVVHTAGVLDDGVVGSLTPERLDTVLRPKVDAAWHLHELTRDLDLAAFVCYSSVSGVMGTAGQANYAAGNVFLDALAQHRRAHGLPAVSLAWGAWEQGTGMTSTLGEDELRRLRETGMPPLSVERGLALFDAATACDEALVLPLGVGNGALRLPGGVPAILRGLLRPGRRTAAGGGAERSRTGLAERLAGLPEDERSRFLVDLVRAEVARVLRHSRTAAIGADRAFKDLGFDSLTAIELRNQLAATTGLSLPSTLVFDHPTPAALAQLLLTELTGTPAETALPTSPAAPLTDDPIVIVGMSCRFPGGVRSPEQLWDLVADGRDAISPFPTDRGWDLGMLSDDPDGKGGGAVREGGFVYDAAEFDAGFFGISPREALAMDPQQRLLLEASWEAFERTGIDPASLRGSRTGVFVGTNGQDYSTLVMNAGEELAGHAGTGLAASVASGRLSYTLALEGPAMTVDTACSSSLVALHLAAQALRSGECTLALAGGVTVMSTSVGFAGFSRQGGLAPDGRCKAFADAADGTGWSEGVGMLVVERLSDARRNGHQVLAVVRGSAINQDGASNGLTAPNGPSQQRVIRQALASAGLSTPDVDAVEAHGTGTRLGDPIEAQALLATYGRGRAPERPLWLGSVKSNIGHTQAAAGVAGVIKMVMAMRHGVLPSTLHVDAPSSHVDWAAGAVELLSEPVAWPEAGRPRRAGVSSFGISGTNAHIILEQGPAPVAPEAPEVSPAASGPVPWPVSGKSEPALRAQIDQLMSFVAANPGPAPLDVGFSLATSRSVFEHRAVLLADGEGATEVAEGTAHPEPMVAFLFSGQGSQRAGMGRELYGRFPVFADALDAVCAHLDPHLDRPLREVLFAEPGSAEAALLDETGWTQPALFAVEVALFRLVESWGLRPDYVAGHSVGEIAAAHVAGVFSTADACALVAARAGLMQGLPSGGAMVSLQATEDEVVPRLTDRVSIAAVNGPRSVVIAGDETAVSAVTAHFAAEGRRTRRLRVSHAFHSPLMEPMLDGFRRVVEGLSPEAPRIPLVSNVTGEVASAELVCAPEYWVRHVRETVRFADGVAAMNEAGVTAFLEVGPDGVLSGMAQDTLPEPSPDTVVTPALRKDQDEERALLTALARLFATGVRVDWQALFAGTGARRVELPTYAFQRRRYWPATSLRTTDASGLGLAPARHPLLGAAVELADGGGMLFTGRLSVATHPWLADHAAGGVVLFPGTGFLELAIRAGDQVGCGSVEELTLATPLVVPERDAVTVQLWAGEPDGSGRRSLNVYSRPADVAEGPWVRHATGVLAVGEYRAEPDGAVWPPEGATEVGLEGFYERFAEGGFAYGPAFQGLRAVWRRGDEIFAEVALDEQVGDAESFGVHPALLDAALHAALFVDLDASAAGRLPFSWSGVSLHAGGASTLRVRLTKAGPEAVSLMALDTAGDPVVSVDALVLRPVSTEHMAAASVRRHESLFQLEWVPLPAAGSVPGTENVRWAVLGADEFALEAALTTPQTPVTTHRDAGSLDEVLGDDASAPAVIVVPIRGDAPGGETGTDTVAASARTLASRALRLVQDWSADDRSARSRLAFVTRGAVAADDGDDVLDPAAAAVWGLVRSAQAEHPDQFVLIDLDENANAAAAIPAALASGEPQAVIRDGAVRVGRLGRPATGAPEPRPWDPVGTVLITGGTGGLGRLFARHLVAEHGVRNVLLASRRGGESDGAVETVAELAAHGAEVRVVACDVANRAAVSALLADIPEGHPLTAVIHTAGVLDDGVIGSLTPDRLDTVFRPKVDGAWHLHDLTRDLNLAAFVLFSSVTGLVGGAGQANYAAANSFLDGLAQYRRAHGLAATSLAWGPWEQSAGMTGGLGEADVKRMARGGMLPLPAEQGLALFDTARTLGHALLAPARVDVAALRARREVPWLVRAVSDRMPRRRAAGSDPAAVSTLTRRLTELRPADRVRAVVDLVSTEVAAVLGHASPAAVEVRREFRELGFDSLTAVELRNQLAHTTGLRLPSTLVFDYPTPMALAEHLVAELVGTDSGPLAPESRHKPVDDDPIAIVSMACRYPGGVDSPESLWQLVSGERDGVSGFPTSRGWDLDALYNPDRDTRGNTSYVREGGFLHEAGEFDPAFFGISPREALAMDPQQRLLLETSWEAIERAGVDPLTLRSSRTGVFAGVMYHDYGTGAEFPEEAMSFIGTGTAGSVMSGRVAYALGLEGPAVTVDTACSSSLVAMHWAAQALRAGECALALAGGVTVMATPGPFVDFSAQGGLAADGRCKSFSDRADGVGWSEGVGMLVLERLSDARRNGHEVLAVLRGSAVNQDGASNGLTAPNGPSQQRVIKQALADAGLSPTDVDVVEGHGTGTTLGDPIEAEALLATYGRDRDADHPLWLGSVKSNIGHTQAAAGVAGVIKMVMAMRHGTLPPTLHVDEPSSHVDWSSGEVRLLTEVREWTANGRPRRAAVSSFGISGTNAHTILEQAPREAGDGPTQSPVPVRVPGVVPVVVSGKSDEALRAQASRLVSRVEADPGPGLVDLGFSLATSRSGFERRGVVLAGAREGAVEGLRAVACGEPDVNVVRGLAREDRVVAFLFSGQGSQRAGMGRELYEAFPVFAEVLDEVFAHLDLHLERPLREVMFAEAGSAEAESLDETGWTQPALFALEVALFRLVESWGVRPDYVAGHSVGEIAAAHVAGVFSLADACTLVAARARLMGELPPGGAMVSLQATEDEVTPQLTAGVSIAAVNGPRSVVVSGDEAAVLDVAARFAEEGRKTRRLRVSHAFHSPLMDGMLAEFGRVVRGLSFQAPTVPLVSNLTGEPELAEEVVCEPEYWVRHVREPVRFADGVRWLDGCGVSAYLELGPDGVLSAMAQESLSEQSPATTVVVSALRKGVEEERAAATALARLYAQGVEVDWEAFFAGTGARRVDLPTYAFQRELYWPAPAARTGDVTAAGLGAPGHPLLGAAVERADAEGVLFTGRLSAATHPWLADHVIDGSVFFPGTGFLELAFRAGDEVGCGLVEELTLASPLVIPDRQTAAIQLWVGGPDESGRRTVNLYSRPADAVDRPWTHHATGVLAPGQPNPGGEMGAWPPEGAIPVPVDGFYEHVADGGFGYGPVFQGLRAVWRCDGEVFAEVALPEQVDDATSFGVHPALLDAALHAVAFVDLGESERGRLPFSWNGVTLHAAGASLLRVRLTRVGAESVSLTAFDPTGAAVMSATTLALRQLSAEQPEGGRRAEEDMLFRLDWVPAGAITVDGAEPTTVELPAGAPGLASLTTVPDVVTVAIGSADSGDVVRSVHEETARVLGLVQEWLAEERFADARLLFVTRGAVAADDGATVADLGGAAVWGLVRSAQAEHPGRFLLVDVDQHETFMSALPAALASGEPQVVVRGGVVRTGRLARVSTGAGLVPPAGGAWRLESGERGRLENLTLQAVSEAGRPLASGEIRLSVRAAGLNFRDVLSALGMYPGDAGPLGGEAAGVVVETGPEVTGLRVGDRVMALVPGSFGPLVAVDQRSVVTVPDAWSFEDAAAVPLVFLTAYYGLVDLAGLGAGESVLVHAGAGGVGMAAIQLARHLGAEVFATASEGKWDTLRSLGIPDDHIASSRTTEFEERFREVSGGRGVDVVLNSLAGEFIDASARLLRPGGRFLEMGKTDIREAEAVDGRYLPFDLADVEPDRVQGMLVELLGLFEAGVLRPLPVAAWDVRRARDAFRFMSQAKHTGKIVLTMPREWDSEGTVLITGGTGGLGSVLARHLVEDRGARHLVLTSRRGAAAPGAEELRAELAVLGAEVSVAACDVSDRDAVAGVLSSIPAEHPLTAVVHTAGVLDDGVVESLTPERLRTVLRPKVDAAWHLHELTRDLDLAEFVVFSSVAGSMGAPGQANYAAGNAFLDALMVCRRAEGRVGQSLVWGPWAQESGMTRGLSEADVERMSAAGLPPISAEQGMALFDAATVLHDPVVVPAPFNLAALRALGTPPPVFRGLIGTGARPMAHSTVAETSESLRDRLLGLRAEERREQLVRLVQEQAALVLGYASADKIDPAHRFSDLGFDSLTAVELRNGLSLRTGLRLAPTLIFDYPVPSALAGYLESELVPADTPDPASSLMADLDRLDAGLSELSDGGVDEITRTGVALRLRQLLAKVTKNEAESNGSGPADPFESASADQILDFIDNELGRLNDR</sequence>
<dbReference type="InterPro" id="IPR020807">
    <property type="entry name" value="PKS_DH"/>
</dbReference>
<evidence type="ECO:0000256" key="10">
    <source>
        <dbReference type="SAM" id="MobiDB-lite"/>
    </source>
</evidence>
<comment type="caution">
    <text evidence="14">The sequence shown here is derived from an EMBL/GenBank/DDBJ whole genome shotgun (WGS) entry which is preliminary data.</text>
</comment>
<feature type="active site" description="Proton donor; for dehydratase activity" evidence="9">
    <location>
        <position position="6491"/>
    </location>
</feature>
<dbReference type="CDD" id="cd08952">
    <property type="entry name" value="KR_1_SDR_x"/>
    <property type="match status" value="1"/>
</dbReference>
<evidence type="ECO:0000259" key="13">
    <source>
        <dbReference type="PROSITE" id="PS52019"/>
    </source>
</evidence>
<dbReference type="InterPro" id="IPR001227">
    <property type="entry name" value="Ac_transferase_dom_sf"/>
</dbReference>
<dbReference type="Pfam" id="PF14765">
    <property type="entry name" value="PS-DH"/>
    <property type="match status" value="3"/>
</dbReference>
<feature type="domain" description="Ketosynthase family 3 (KS3)" evidence="12">
    <location>
        <begin position="5391"/>
        <end position="5817"/>
    </location>
</feature>
<dbReference type="Gene3D" id="3.40.366.10">
    <property type="entry name" value="Malonyl-Coenzyme A Acyl Carrier Protein, domain 2"/>
    <property type="match status" value="4"/>
</dbReference>
<proteinExistence type="predicted"/>
<dbReference type="InterPro" id="IPR002364">
    <property type="entry name" value="Quin_OxRdtase/zeta-crystal_CS"/>
</dbReference>
<dbReference type="RefSeq" id="WP_311723960.1">
    <property type="nucleotide sequence ID" value="NZ_JAVRFD010000005.1"/>
</dbReference>
<dbReference type="Pfam" id="PF08990">
    <property type="entry name" value="Docking"/>
    <property type="match status" value="1"/>
</dbReference>
<feature type="region of interest" description="N-terminal hotdog fold" evidence="9">
    <location>
        <begin position="6295"/>
        <end position="6419"/>
    </location>
</feature>
<dbReference type="Proteomes" id="UP001180754">
    <property type="component" value="Unassembled WGS sequence"/>
</dbReference>
<keyword evidence="6" id="KW-0045">Antibiotic biosynthesis</keyword>
<feature type="domain" description="PKS/mFAS DH" evidence="13">
    <location>
        <begin position="6295"/>
        <end position="6568"/>
    </location>
</feature>
<name>A0ABU2XCA1_9ACTN</name>
<dbReference type="SMART" id="SM01294">
    <property type="entry name" value="PKS_PP_betabranch"/>
    <property type="match status" value="4"/>
</dbReference>
<dbReference type="InterPro" id="IPR032821">
    <property type="entry name" value="PKS_assoc"/>
</dbReference>
<dbReference type="InterPro" id="IPR049551">
    <property type="entry name" value="PKS_DH_C"/>
</dbReference>
<dbReference type="Pfam" id="PF22953">
    <property type="entry name" value="SpnB_Rossmann"/>
    <property type="match status" value="3"/>
</dbReference>
<comment type="pathway">
    <text evidence="2">Antibiotic biosynthesis.</text>
</comment>
<feature type="active site" description="Proton acceptor; for dehydratase activity" evidence="9">
    <location>
        <position position="4559"/>
    </location>
</feature>
<feature type="compositionally biased region" description="Low complexity" evidence="10">
    <location>
        <begin position="471"/>
        <end position="480"/>
    </location>
</feature>
<dbReference type="CDD" id="cd05195">
    <property type="entry name" value="enoyl_red"/>
    <property type="match status" value="2"/>
</dbReference>
<dbReference type="InterPro" id="IPR011032">
    <property type="entry name" value="GroES-like_sf"/>
</dbReference>
<dbReference type="Pfam" id="PF21089">
    <property type="entry name" value="PKS_DH_N"/>
    <property type="match status" value="3"/>
</dbReference>
<dbReference type="Gene3D" id="3.40.47.10">
    <property type="match status" value="4"/>
</dbReference>
<dbReference type="Pfam" id="PF00550">
    <property type="entry name" value="PP-binding"/>
    <property type="match status" value="4"/>
</dbReference>
<evidence type="ECO:0000256" key="2">
    <source>
        <dbReference type="ARBA" id="ARBA00004792"/>
    </source>
</evidence>
<dbReference type="InterPro" id="IPR016036">
    <property type="entry name" value="Malonyl_transacylase_ACP-bd"/>
</dbReference>
<dbReference type="Gene3D" id="3.40.50.11460">
    <property type="match status" value="2"/>
</dbReference>
<evidence type="ECO:0000256" key="1">
    <source>
        <dbReference type="ARBA" id="ARBA00001957"/>
    </source>
</evidence>
<dbReference type="Pfam" id="PF16197">
    <property type="entry name" value="KAsynt_C_assoc"/>
    <property type="match status" value="4"/>
</dbReference>
<evidence type="ECO:0000256" key="4">
    <source>
        <dbReference type="ARBA" id="ARBA00022553"/>
    </source>
</evidence>
<dbReference type="InterPro" id="IPR050091">
    <property type="entry name" value="PKS_NRPS_Biosynth_Enz"/>
</dbReference>
<dbReference type="Gene3D" id="3.40.50.720">
    <property type="entry name" value="NAD(P)-binding Rossmann-like Domain"/>
    <property type="match status" value="4"/>
</dbReference>
<feature type="domain" description="PKS/mFAS DH" evidence="13">
    <location>
        <begin position="4527"/>
        <end position="4800"/>
    </location>
</feature>
<dbReference type="Gene3D" id="6.10.140.1830">
    <property type="match status" value="1"/>
</dbReference>
<dbReference type="Gene3D" id="3.90.180.10">
    <property type="entry name" value="Medium-chain alcohol dehydrogenases, catalytic domain"/>
    <property type="match status" value="2"/>
</dbReference>
<feature type="active site" description="Proton donor; for dehydratase activity" evidence="9">
    <location>
        <position position="2650"/>
    </location>
</feature>
<dbReference type="PANTHER" id="PTHR43775:SF51">
    <property type="entry name" value="INACTIVE PHENOLPHTHIOCEROL SYNTHESIS POLYKETIDE SYNTHASE TYPE I PKS1-RELATED"/>
    <property type="match status" value="1"/>
</dbReference>
<dbReference type="InterPro" id="IPR036291">
    <property type="entry name" value="NAD(P)-bd_dom_sf"/>
</dbReference>
<dbReference type="InterPro" id="IPR014043">
    <property type="entry name" value="Acyl_transferase_dom"/>
</dbReference>
<dbReference type="SUPFAM" id="SSF55048">
    <property type="entry name" value="Probable ACP-binding domain of malonyl-CoA ACP transacylase"/>
    <property type="match status" value="4"/>
</dbReference>
<dbReference type="Pfam" id="PF00698">
    <property type="entry name" value="Acyl_transf_1"/>
    <property type="match status" value="4"/>
</dbReference>
<feature type="domain" description="Carrier" evidence="11">
    <location>
        <begin position="3545"/>
        <end position="3623"/>
    </location>
</feature>
<dbReference type="PROSITE" id="PS50075">
    <property type="entry name" value="CARRIER"/>
    <property type="match status" value="4"/>
</dbReference>
<comment type="cofactor">
    <cofactor evidence="1">
        <name>pantetheine 4'-phosphate</name>
        <dbReference type="ChEBI" id="CHEBI:47942"/>
    </cofactor>
</comment>
<dbReference type="Gene3D" id="3.30.70.3290">
    <property type="match status" value="4"/>
</dbReference>
<dbReference type="InterPro" id="IPR057326">
    <property type="entry name" value="KR_dom"/>
</dbReference>
<dbReference type="InterPro" id="IPR042104">
    <property type="entry name" value="PKS_dehydratase_sf"/>
</dbReference>
<dbReference type="CDD" id="cd08956">
    <property type="entry name" value="KR_3_FAS_SDR_x"/>
    <property type="match status" value="3"/>
</dbReference>
<dbReference type="InterPro" id="IPR013154">
    <property type="entry name" value="ADH-like_N"/>
</dbReference>
<feature type="region of interest" description="Disordered" evidence="10">
    <location>
        <begin position="453"/>
        <end position="480"/>
    </location>
</feature>
<dbReference type="InterPro" id="IPR009081">
    <property type="entry name" value="PP-bd_ACP"/>
</dbReference>
<dbReference type="EMBL" id="JAVRFD010000005">
    <property type="protein sequence ID" value="MDT0543549.1"/>
    <property type="molecule type" value="Genomic_DNA"/>
</dbReference>
<evidence type="ECO:0000256" key="9">
    <source>
        <dbReference type="PROSITE-ProRule" id="PRU01363"/>
    </source>
</evidence>